<dbReference type="SUPFAM" id="SSF50985">
    <property type="entry name" value="RCC1/BLIP-II"/>
    <property type="match status" value="1"/>
</dbReference>
<gene>
    <name evidence="1" type="ORF">M0811_06330</name>
</gene>
<accession>A0A9Q0RD91</accession>
<evidence type="ECO:0000313" key="2">
    <source>
        <dbReference type="Proteomes" id="UP001149090"/>
    </source>
</evidence>
<dbReference type="AlphaFoldDB" id="A0A9Q0RD91"/>
<evidence type="ECO:0000313" key="1">
    <source>
        <dbReference type="EMBL" id="KAJ5076331.1"/>
    </source>
</evidence>
<dbReference type="EMBL" id="JAPDFW010000061">
    <property type="protein sequence ID" value="KAJ5076331.1"/>
    <property type="molecule type" value="Genomic_DNA"/>
</dbReference>
<dbReference type="OrthoDB" id="10256179at2759"/>
<proteinExistence type="predicted"/>
<organism evidence="1 2">
    <name type="scientific">Anaeramoeba ignava</name>
    <name type="common">Anaerobic marine amoeba</name>
    <dbReference type="NCBI Taxonomy" id="1746090"/>
    <lineage>
        <taxon>Eukaryota</taxon>
        <taxon>Metamonada</taxon>
        <taxon>Anaeramoebidae</taxon>
        <taxon>Anaeramoeba</taxon>
    </lineage>
</organism>
<dbReference type="Gene3D" id="2.130.10.30">
    <property type="entry name" value="Regulator of chromosome condensation 1/beta-lactamase-inhibitor protein II"/>
    <property type="match status" value="1"/>
</dbReference>
<keyword evidence="2" id="KW-1185">Reference proteome</keyword>
<sequence length="145" mass="16695">MNEILFFGLNKYPKFLKNEQDKITKPIQFKFENENEKQIKQISTGNYSTIFLFENGKAIEYLKNSKLNPSKIQIENIQKVTVGYQNEAILTIEGNFINISSLIEDTNDRIIQDVISGYSSIYLLTSNQNVYGIGSNNYGQLGFRF</sequence>
<reference evidence="1" key="1">
    <citation type="submission" date="2022-10" db="EMBL/GenBank/DDBJ databases">
        <title>Novel sulphate-reducing endosymbionts in the free-living metamonad Anaeramoeba.</title>
        <authorList>
            <person name="Jerlstrom-Hultqvist J."/>
            <person name="Cepicka I."/>
            <person name="Gallot-Lavallee L."/>
            <person name="Salas-Leiva D."/>
            <person name="Curtis B.A."/>
            <person name="Zahonova K."/>
            <person name="Pipaliya S."/>
            <person name="Dacks J."/>
            <person name="Roger A.J."/>
        </authorList>
    </citation>
    <scope>NUCLEOTIDE SEQUENCE</scope>
    <source>
        <strain evidence="1">BMAN</strain>
    </source>
</reference>
<comment type="caution">
    <text evidence="1">The sequence shown here is derived from an EMBL/GenBank/DDBJ whole genome shotgun (WGS) entry which is preliminary data.</text>
</comment>
<dbReference type="InterPro" id="IPR009091">
    <property type="entry name" value="RCC1/BLIP-II"/>
</dbReference>
<name>A0A9Q0RD91_ANAIG</name>
<protein>
    <submittedName>
        <fullName evidence="1">Uncharacterized protein</fullName>
    </submittedName>
</protein>
<dbReference type="Proteomes" id="UP001149090">
    <property type="component" value="Unassembled WGS sequence"/>
</dbReference>